<reference evidence="1 2" key="1">
    <citation type="journal article" date="2011" name="Proc. Natl. Acad. Sci. U.S.A.">
        <title>Comparative genomics of xylose-fermenting fungi for enhanced biofuel production.</title>
        <authorList>
            <person name="Wohlbach D.J."/>
            <person name="Kuo A."/>
            <person name="Sato T.K."/>
            <person name="Potts K.M."/>
            <person name="Salamov A.A."/>
            <person name="LaButti K.M."/>
            <person name="Sun H."/>
            <person name="Clum A."/>
            <person name="Pangilinan J.L."/>
            <person name="Lindquist E.A."/>
            <person name="Lucas S."/>
            <person name="Lapidus A."/>
            <person name="Jin M."/>
            <person name="Gunawan C."/>
            <person name="Balan V."/>
            <person name="Dale B.E."/>
            <person name="Jeffries T.W."/>
            <person name="Zinkel R."/>
            <person name="Barry K.W."/>
            <person name="Grigoriev I.V."/>
            <person name="Gasch A.P."/>
        </authorList>
    </citation>
    <scope>NUCLEOTIDE SEQUENCE [LARGE SCALE GENOMIC DNA]</scope>
    <source>
        <strain evidence="2">ATCC 10573 / BCRC 21748 / CBS 615 / JCM 9827 / NBRC 10315 / NRRL Y-1498 / VKM Y-70</strain>
    </source>
</reference>
<dbReference type="STRING" id="590646.G3B8P1"/>
<evidence type="ECO:0008006" key="3">
    <source>
        <dbReference type="Google" id="ProtNLM"/>
    </source>
</evidence>
<sequence length="361" mass="40926">MSLLVSNNGSLQVAVLGPPVQYGSPICSGTGDITNVKRVQLEHQDHLVVLRVSGAVQLHKFYPAHNQYQIIKEWRNGVMHANDKIVDMGIIRQTYLYTCSGEGVFVIRDLVNDDDDHRCKECKLSGPVTSIKVSEAKENFRVAVGSKDMGVRLYQISFDKDYLVDDTIASKMYNLHQNSNVVSMNRVRYLLRRRSESASKEKLVPQWQTPAFFETYWVVSLEFWRHYVICGTQFGFIVVYDSTTVSDTPIKVIKNSGSPIINLKDVGNHLVACDMMSKINVIRLPTFEEVNSYTYNFGIIEQSKILVHRRTARDVVVVAATAAGRLVALRLRPDDSYEVVHDMAMPQPVQAFLVLRWHRSG</sequence>
<dbReference type="Gene3D" id="2.130.10.10">
    <property type="entry name" value="YVTN repeat-like/Quinoprotein amine dehydrogenase"/>
    <property type="match status" value="1"/>
</dbReference>
<dbReference type="AlphaFoldDB" id="G3B8P1"/>
<dbReference type="InterPro" id="IPR015943">
    <property type="entry name" value="WD40/YVTN_repeat-like_dom_sf"/>
</dbReference>
<name>G3B8P1_CANTC</name>
<dbReference type="SUPFAM" id="SSF50978">
    <property type="entry name" value="WD40 repeat-like"/>
    <property type="match status" value="1"/>
</dbReference>
<dbReference type="GeneID" id="18249964"/>
<dbReference type="eggNOG" id="ENOG502SEZ5">
    <property type="taxonomic scope" value="Eukaryota"/>
</dbReference>
<evidence type="ECO:0000313" key="1">
    <source>
        <dbReference type="EMBL" id="EGV62402.1"/>
    </source>
</evidence>
<keyword evidence="2" id="KW-1185">Reference proteome</keyword>
<protein>
    <recommendedName>
        <fullName evidence="3">Ribosome biogenesis protein NSA1</fullName>
    </recommendedName>
</protein>
<accession>G3B8P1</accession>
<evidence type="ECO:0000313" key="2">
    <source>
        <dbReference type="Proteomes" id="UP000000707"/>
    </source>
</evidence>
<dbReference type="OrthoDB" id="18388at2759"/>
<organism evidence="2">
    <name type="scientific">Candida tenuis (strain ATCC 10573 / BCRC 21748 / CBS 615 / JCM 9827 / NBRC 10315 / NRRL Y-1498 / VKM Y-70)</name>
    <name type="common">Yeast</name>
    <name type="synonym">Yamadazyma tenuis</name>
    <dbReference type="NCBI Taxonomy" id="590646"/>
    <lineage>
        <taxon>Eukaryota</taxon>
        <taxon>Fungi</taxon>
        <taxon>Dikarya</taxon>
        <taxon>Ascomycota</taxon>
        <taxon>Saccharomycotina</taxon>
        <taxon>Pichiomycetes</taxon>
        <taxon>Debaryomycetaceae</taxon>
        <taxon>Yamadazyma</taxon>
    </lineage>
</organism>
<dbReference type="HOGENOM" id="CLU_767259_0_0_1"/>
<proteinExistence type="predicted"/>
<dbReference type="RefSeq" id="XP_006688572.1">
    <property type="nucleotide sequence ID" value="XM_006688509.1"/>
</dbReference>
<dbReference type="InterPro" id="IPR036322">
    <property type="entry name" value="WD40_repeat_dom_sf"/>
</dbReference>
<dbReference type="KEGG" id="cten:18249964"/>
<dbReference type="EMBL" id="GL996527">
    <property type="protein sequence ID" value="EGV62402.1"/>
    <property type="molecule type" value="Genomic_DNA"/>
</dbReference>
<gene>
    <name evidence="1" type="ORF">CANTEDRAFT_136328</name>
</gene>
<dbReference type="Proteomes" id="UP000000707">
    <property type="component" value="Unassembled WGS sequence"/>
</dbReference>